<reference evidence="1" key="1">
    <citation type="journal article" date="2014" name="BMC Genomics">
        <title>The Babesia bovis gene and promoter model: an update from full-length EST analysis.</title>
        <authorList>
            <person name="Yamagishi J."/>
            <person name="Wakaguri H."/>
            <person name="Yokoyama N."/>
            <person name="Yamashita R."/>
            <person name="Suzuki Y."/>
            <person name="Xuan X."/>
            <person name="Igarashi I."/>
        </authorList>
    </citation>
    <scope>NUCLEOTIDE SEQUENCE</scope>
    <source>
        <strain evidence="1">Texas</strain>
    </source>
</reference>
<accession>S6BKM1</accession>
<name>S6BKM1_BABBO</name>
<sequence>MHIVKNASNLSSIKHSRFTLQLVNTTQITKEITSKNTFHNDVKIMRILKSTKHVHNERMVNAGKKLLFRYHVVNLLLNNQRMLLKALNSTRLGDSVNTFRNCQNNTAKTTCACIIQTSRE</sequence>
<protein>
    <submittedName>
        <fullName evidence="1">Uncharacterized protein</fullName>
    </submittedName>
</protein>
<organism evidence="1">
    <name type="scientific">Babesia bovis</name>
    <dbReference type="NCBI Taxonomy" id="5865"/>
    <lineage>
        <taxon>Eukaryota</taxon>
        <taxon>Sar</taxon>
        <taxon>Alveolata</taxon>
        <taxon>Apicomplexa</taxon>
        <taxon>Aconoidasida</taxon>
        <taxon>Piroplasmida</taxon>
        <taxon>Babesiidae</taxon>
        <taxon>Babesia</taxon>
    </lineage>
</organism>
<evidence type="ECO:0000313" key="1">
    <source>
        <dbReference type="EMBL" id="BAN64452.1"/>
    </source>
</evidence>
<dbReference type="AlphaFoldDB" id="S6BKM1"/>
<dbReference type="EMBL" id="AK440658">
    <property type="protein sequence ID" value="BAN64452.1"/>
    <property type="molecule type" value="mRNA"/>
</dbReference>
<proteinExistence type="evidence at transcript level"/>